<dbReference type="GO" id="GO:0016829">
    <property type="term" value="F:lyase activity"/>
    <property type="evidence" value="ECO:0007669"/>
    <property type="project" value="UniProtKB-KW"/>
</dbReference>
<dbReference type="EMBL" id="CP120992">
    <property type="protein sequence ID" value="WLQ38913.1"/>
    <property type="molecule type" value="Genomic_DNA"/>
</dbReference>
<evidence type="ECO:0000256" key="2">
    <source>
        <dbReference type="ARBA" id="ARBA00034772"/>
    </source>
</evidence>
<dbReference type="Gene3D" id="1.20.200.10">
    <property type="entry name" value="Fumarase/aspartase (Central domain)"/>
    <property type="match status" value="1"/>
</dbReference>
<keyword evidence="1 5" id="KW-0456">Lyase</keyword>
<evidence type="ECO:0000256" key="3">
    <source>
        <dbReference type="SAM" id="MobiDB-lite"/>
    </source>
</evidence>
<dbReference type="Gene3D" id="1.10.275.10">
    <property type="entry name" value="Fumarase/aspartase (N-terminal domain)"/>
    <property type="match status" value="1"/>
</dbReference>
<evidence type="ECO:0000313" key="6">
    <source>
        <dbReference type="Proteomes" id="UP001229952"/>
    </source>
</evidence>
<dbReference type="InterPro" id="IPR024083">
    <property type="entry name" value="Fumarase/histidase_N"/>
</dbReference>
<comment type="similarity">
    <text evidence="2">Belongs to the class-II fumarase/aspartase family.</text>
</comment>
<dbReference type="PANTHER" id="PTHR43172:SF2">
    <property type="entry name" value="ADENYLOSUCCINATE LYASE C-TERMINAL DOMAIN-CONTAINING PROTEIN"/>
    <property type="match status" value="1"/>
</dbReference>
<dbReference type="SUPFAM" id="SSF48557">
    <property type="entry name" value="L-aspartase-like"/>
    <property type="match status" value="1"/>
</dbReference>
<accession>A0ABY9HWG2</accession>
<feature type="region of interest" description="Disordered" evidence="3">
    <location>
        <begin position="489"/>
        <end position="524"/>
    </location>
</feature>
<protein>
    <submittedName>
        <fullName evidence="5">Lyase family protein</fullName>
    </submittedName>
</protein>
<name>A0ABY9HWG2_9ACTN</name>
<gene>
    <name evidence="5" type="ORF">P8A22_01960</name>
</gene>
<evidence type="ECO:0000259" key="4">
    <source>
        <dbReference type="SMART" id="SM00998"/>
    </source>
</evidence>
<dbReference type="PRINTS" id="PR00149">
    <property type="entry name" value="FUMRATELYASE"/>
</dbReference>
<dbReference type="Pfam" id="PF00206">
    <property type="entry name" value="Lyase_1"/>
    <property type="match status" value="2"/>
</dbReference>
<dbReference type="InterPro" id="IPR000362">
    <property type="entry name" value="Fumarate_lyase_fam"/>
</dbReference>
<dbReference type="InterPro" id="IPR008948">
    <property type="entry name" value="L-Aspartase-like"/>
</dbReference>
<evidence type="ECO:0000256" key="1">
    <source>
        <dbReference type="ARBA" id="ARBA00023239"/>
    </source>
</evidence>
<dbReference type="SMART" id="SM00998">
    <property type="entry name" value="ADSL_C"/>
    <property type="match status" value="1"/>
</dbReference>
<dbReference type="PANTHER" id="PTHR43172">
    <property type="entry name" value="ADENYLOSUCCINATE LYASE"/>
    <property type="match status" value="1"/>
</dbReference>
<dbReference type="Gene3D" id="1.10.40.30">
    <property type="entry name" value="Fumarase/aspartase (C-terminal domain)"/>
    <property type="match status" value="1"/>
</dbReference>
<dbReference type="InterPro" id="IPR019468">
    <property type="entry name" value="AdenyloSucc_lyase_C"/>
</dbReference>
<sequence>MTSADVSADTGLLSPVRAGTAVEEATGDAAYVRALLAAEVALVRAQASLGHAPAGAAAAVASAAADTARFDARSLALRARTGGNPVIPLVADLTAAVAEEAPEAAAHVHRGATSQDILDTAAMMVVSKALGLILADLDRVAAALARTAAEHRDTPMAGRTLTQHAVPTTFGLKAVGWRSLVLDASARLTAVRSTLPAQLGGAAGTLAAFDAFVPSGIPESRPDASSTDASTTDGSARVASAADVSATQDVGVRLVEAYATATGLAAPALPWHSLRTPVADLGGALAFASGALGKLAADVLLLSRTEIGELSEKTGGPSSAMPHKANPARAVLIASAARQVPALAGILYGSLAAEDERPPGAWHAEWQPLREALRTVGGAAEAAAALAEGLRVHPRRMRENLGITGGLIVSERLVAALSDLVGRAAARTAVTSAAARAARDGTELHEALRQEPALADVISGDWLRTLTDPAGYTGSSGVLVDRALRRPNAPSCRCGHPPSPGAPSHPAAPALSANPSAPADPGAP</sequence>
<dbReference type="Proteomes" id="UP001229952">
    <property type="component" value="Chromosome"/>
</dbReference>
<dbReference type="Pfam" id="PF10397">
    <property type="entry name" value="ADSL_C"/>
    <property type="match status" value="1"/>
</dbReference>
<organism evidence="5 6">
    <name type="scientific">Streptomyces laculatispora</name>
    <dbReference type="NCBI Taxonomy" id="887464"/>
    <lineage>
        <taxon>Bacteria</taxon>
        <taxon>Bacillati</taxon>
        <taxon>Actinomycetota</taxon>
        <taxon>Actinomycetes</taxon>
        <taxon>Kitasatosporales</taxon>
        <taxon>Streptomycetaceae</taxon>
        <taxon>Streptomyces</taxon>
    </lineage>
</organism>
<feature type="compositionally biased region" description="Low complexity" evidence="3">
    <location>
        <begin position="504"/>
        <end position="524"/>
    </location>
</feature>
<feature type="domain" description="Adenylosuccinate lyase C-terminal" evidence="4">
    <location>
        <begin position="405"/>
        <end position="484"/>
    </location>
</feature>
<reference evidence="5 6" key="1">
    <citation type="submission" date="2023-03" db="EMBL/GenBank/DDBJ databases">
        <title>Isolation and description of six Streptomyces strains from soil environments, able to metabolize different microbial glucans.</title>
        <authorList>
            <person name="Widen T."/>
            <person name="Larsbrink J."/>
        </authorList>
    </citation>
    <scope>NUCLEOTIDE SEQUENCE [LARGE SCALE GENOMIC DNA]</scope>
    <source>
        <strain evidence="5 6">Mut2</strain>
    </source>
</reference>
<proteinExistence type="inferred from homology"/>
<keyword evidence="6" id="KW-1185">Reference proteome</keyword>
<evidence type="ECO:0000313" key="5">
    <source>
        <dbReference type="EMBL" id="WLQ38913.1"/>
    </source>
</evidence>
<dbReference type="InterPro" id="IPR022761">
    <property type="entry name" value="Fumarate_lyase_N"/>
</dbReference>